<dbReference type="PRINTS" id="PR01100">
    <property type="entry name" value="SHIKIMTKNASE"/>
</dbReference>
<keyword evidence="6" id="KW-0547">Nucleotide-binding</keyword>
<evidence type="ECO:0000313" key="12">
    <source>
        <dbReference type="EMBL" id="CAB4610544.1"/>
    </source>
</evidence>
<dbReference type="PANTHER" id="PTHR21087:SF16">
    <property type="entry name" value="SHIKIMATE KINASE 1, CHLOROPLASTIC"/>
    <property type="match status" value="1"/>
</dbReference>
<dbReference type="InterPro" id="IPR023000">
    <property type="entry name" value="Shikimate_kinase_CS"/>
</dbReference>
<dbReference type="GO" id="GO:0005829">
    <property type="term" value="C:cytosol"/>
    <property type="evidence" value="ECO:0007669"/>
    <property type="project" value="TreeGrafter"/>
</dbReference>
<comment type="catalytic activity">
    <reaction evidence="10">
        <text>shikimate + ATP = 3-phosphoshikimate + ADP + H(+)</text>
        <dbReference type="Rhea" id="RHEA:13121"/>
        <dbReference type="ChEBI" id="CHEBI:15378"/>
        <dbReference type="ChEBI" id="CHEBI:30616"/>
        <dbReference type="ChEBI" id="CHEBI:36208"/>
        <dbReference type="ChEBI" id="CHEBI:145989"/>
        <dbReference type="ChEBI" id="CHEBI:456216"/>
        <dbReference type="EC" id="2.7.1.71"/>
    </reaction>
</comment>
<reference evidence="11" key="1">
    <citation type="submission" date="2020-05" db="EMBL/GenBank/DDBJ databases">
        <authorList>
            <person name="Chiriac C."/>
            <person name="Salcher M."/>
            <person name="Ghai R."/>
            <person name="Kavagutti S V."/>
        </authorList>
    </citation>
    <scope>NUCLEOTIDE SEQUENCE</scope>
</reference>
<comment type="similarity">
    <text evidence="2">Belongs to the shikimate kinase family.</text>
</comment>
<dbReference type="PANTHER" id="PTHR21087">
    <property type="entry name" value="SHIKIMATE KINASE"/>
    <property type="match status" value="1"/>
</dbReference>
<dbReference type="CDD" id="cd00464">
    <property type="entry name" value="SK"/>
    <property type="match status" value="1"/>
</dbReference>
<dbReference type="EMBL" id="CAFBPI010000025">
    <property type="protein sequence ID" value="CAB5012760.1"/>
    <property type="molecule type" value="Genomic_DNA"/>
</dbReference>
<evidence type="ECO:0000256" key="4">
    <source>
        <dbReference type="ARBA" id="ARBA00022605"/>
    </source>
</evidence>
<keyword evidence="4" id="KW-0028">Amino-acid biosynthesis</keyword>
<evidence type="ECO:0000256" key="7">
    <source>
        <dbReference type="ARBA" id="ARBA00022777"/>
    </source>
</evidence>
<proteinExistence type="inferred from homology"/>
<dbReference type="PROSITE" id="PS01128">
    <property type="entry name" value="SHIKIMATE_KINASE"/>
    <property type="match status" value="1"/>
</dbReference>
<dbReference type="Pfam" id="PF01202">
    <property type="entry name" value="SKI"/>
    <property type="match status" value="1"/>
</dbReference>
<dbReference type="EMBL" id="CAEZSC010000059">
    <property type="protein sequence ID" value="CAB4538962.1"/>
    <property type="molecule type" value="Genomic_DNA"/>
</dbReference>
<dbReference type="HAMAP" id="MF_00109">
    <property type="entry name" value="Shikimate_kinase"/>
    <property type="match status" value="1"/>
</dbReference>
<evidence type="ECO:0000256" key="9">
    <source>
        <dbReference type="ARBA" id="ARBA00023141"/>
    </source>
</evidence>
<dbReference type="AlphaFoldDB" id="A0A6J6BJ17"/>
<evidence type="ECO:0000256" key="8">
    <source>
        <dbReference type="ARBA" id="ARBA00022840"/>
    </source>
</evidence>
<keyword evidence="8" id="KW-0067">ATP-binding</keyword>
<dbReference type="GO" id="GO:0008652">
    <property type="term" value="P:amino acid biosynthetic process"/>
    <property type="evidence" value="ECO:0007669"/>
    <property type="project" value="UniProtKB-KW"/>
</dbReference>
<evidence type="ECO:0000313" key="11">
    <source>
        <dbReference type="EMBL" id="CAB4538962.1"/>
    </source>
</evidence>
<dbReference type="SUPFAM" id="SSF52540">
    <property type="entry name" value="P-loop containing nucleoside triphosphate hydrolases"/>
    <property type="match status" value="1"/>
</dbReference>
<sequence length="171" mass="18453">MPRAILIGPPGSGKSTVAKALGRALECEVVDTDVLVEKQAGKKISEIFIEDGEPTFRGMESTVVLSSITNCKGVLSLGGGSILDSKVQQALIETSSPVIYLEVSIAQAAPRVGFNKDRPLLMINPRQQWLSLMQVREPIYRRLATFTVTTDSKKPTAVAEEIAQLIEVDAT</sequence>
<dbReference type="Gene3D" id="3.40.50.300">
    <property type="entry name" value="P-loop containing nucleotide triphosphate hydrolases"/>
    <property type="match status" value="1"/>
</dbReference>
<evidence type="ECO:0000256" key="10">
    <source>
        <dbReference type="ARBA" id="ARBA00048567"/>
    </source>
</evidence>
<name>A0A6J6BJ17_9ZZZZ</name>
<dbReference type="GO" id="GO:0009073">
    <property type="term" value="P:aromatic amino acid family biosynthetic process"/>
    <property type="evidence" value="ECO:0007669"/>
    <property type="project" value="UniProtKB-KW"/>
</dbReference>
<dbReference type="GO" id="GO:0009423">
    <property type="term" value="P:chorismate biosynthetic process"/>
    <property type="evidence" value="ECO:0007669"/>
    <property type="project" value="UniProtKB-UniPathway"/>
</dbReference>
<gene>
    <name evidence="11" type="ORF">UFOPK1380_00931</name>
    <name evidence="12" type="ORF">UFOPK1863_00369</name>
    <name evidence="13" type="ORF">UFOPK4095_00557</name>
</gene>
<dbReference type="InterPro" id="IPR000623">
    <property type="entry name" value="Shikimate_kinase/TSH1"/>
</dbReference>
<evidence type="ECO:0000313" key="13">
    <source>
        <dbReference type="EMBL" id="CAB5012760.1"/>
    </source>
</evidence>
<evidence type="ECO:0000256" key="5">
    <source>
        <dbReference type="ARBA" id="ARBA00022679"/>
    </source>
</evidence>
<keyword evidence="9" id="KW-0057">Aromatic amino acid biosynthesis</keyword>
<comment type="pathway">
    <text evidence="1">Metabolic intermediate biosynthesis; chorismate biosynthesis; chorismate from D-erythrose 4-phosphate and phosphoenolpyruvate: step 5/7.</text>
</comment>
<evidence type="ECO:0000256" key="6">
    <source>
        <dbReference type="ARBA" id="ARBA00022741"/>
    </source>
</evidence>
<accession>A0A6J6BJ17</accession>
<protein>
    <recommendedName>
        <fullName evidence="3">shikimate kinase</fullName>
        <ecNumber evidence="3">2.7.1.71</ecNumber>
    </recommendedName>
</protein>
<evidence type="ECO:0000256" key="1">
    <source>
        <dbReference type="ARBA" id="ARBA00004842"/>
    </source>
</evidence>
<dbReference type="EMBL" id="CAEZUY010000021">
    <property type="protein sequence ID" value="CAB4610544.1"/>
    <property type="molecule type" value="Genomic_DNA"/>
</dbReference>
<keyword evidence="7" id="KW-0418">Kinase</keyword>
<dbReference type="GO" id="GO:0005524">
    <property type="term" value="F:ATP binding"/>
    <property type="evidence" value="ECO:0007669"/>
    <property type="project" value="UniProtKB-KW"/>
</dbReference>
<dbReference type="GO" id="GO:0004765">
    <property type="term" value="F:shikimate kinase activity"/>
    <property type="evidence" value="ECO:0007669"/>
    <property type="project" value="UniProtKB-EC"/>
</dbReference>
<dbReference type="EC" id="2.7.1.71" evidence="3"/>
<dbReference type="InterPro" id="IPR031322">
    <property type="entry name" value="Shikimate/glucono_kinase"/>
</dbReference>
<evidence type="ECO:0000256" key="3">
    <source>
        <dbReference type="ARBA" id="ARBA00012154"/>
    </source>
</evidence>
<dbReference type="InterPro" id="IPR027417">
    <property type="entry name" value="P-loop_NTPase"/>
</dbReference>
<organism evidence="11">
    <name type="scientific">freshwater metagenome</name>
    <dbReference type="NCBI Taxonomy" id="449393"/>
    <lineage>
        <taxon>unclassified sequences</taxon>
        <taxon>metagenomes</taxon>
        <taxon>ecological metagenomes</taxon>
    </lineage>
</organism>
<dbReference type="UniPathway" id="UPA00053">
    <property type="reaction ID" value="UER00088"/>
</dbReference>
<keyword evidence="5" id="KW-0808">Transferase</keyword>
<evidence type="ECO:0000256" key="2">
    <source>
        <dbReference type="ARBA" id="ARBA00006997"/>
    </source>
</evidence>